<dbReference type="Gene3D" id="2.40.30.10">
    <property type="entry name" value="Translation factors"/>
    <property type="match status" value="1"/>
</dbReference>
<dbReference type="FunFam" id="2.30.30.280:FF:000001">
    <property type="entry name" value="tRNA-specific 2-thiouridylase MnmA"/>
    <property type="match status" value="1"/>
</dbReference>
<feature type="domain" description="tRNA-specific 2-thiouridylase MnmA-like central" evidence="10">
    <location>
        <begin position="211"/>
        <end position="275"/>
    </location>
</feature>
<dbReference type="InterPro" id="IPR023382">
    <property type="entry name" value="MnmA-like_central_sf"/>
</dbReference>
<name>A0A6J6L4I6_9ZZZZ</name>
<keyword evidence="1" id="KW-0963">Cytoplasm</keyword>
<evidence type="ECO:0000259" key="10">
    <source>
        <dbReference type="Pfam" id="PF20259"/>
    </source>
</evidence>
<keyword evidence="5" id="KW-0547">Nucleotide-binding</keyword>
<dbReference type="EMBL" id="CAEZUT010000045">
    <property type="protein sequence ID" value="CAB4610453.1"/>
    <property type="molecule type" value="Genomic_DNA"/>
</dbReference>
<dbReference type="Pfam" id="PF03054">
    <property type="entry name" value="tRNA_Me_trans"/>
    <property type="match status" value="1"/>
</dbReference>
<dbReference type="EMBL" id="CAESAM010000102">
    <property type="protein sequence ID" value="CAB4342597.1"/>
    <property type="molecule type" value="Genomic_DNA"/>
</dbReference>
<protein>
    <submittedName>
        <fullName evidence="13">Unannotated protein</fullName>
    </submittedName>
</protein>
<evidence type="ECO:0000256" key="4">
    <source>
        <dbReference type="ARBA" id="ARBA00022694"/>
    </source>
</evidence>
<keyword evidence="7" id="KW-0694">RNA-binding</keyword>
<evidence type="ECO:0000313" key="13">
    <source>
        <dbReference type="EMBL" id="CAB4655319.1"/>
    </source>
</evidence>
<dbReference type="InterPro" id="IPR004506">
    <property type="entry name" value="MnmA-like"/>
</dbReference>
<dbReference type="PANTHER" id="PTHR11933">
    <property type="entry name" value="TRNA 5-METHYLAMINOMETHYL-2-THIOURIDYLATE -METHYLTRANSFERASE"/>
    <property type="match status" value="1"/>
</dbReference>
<evidence type="ECO:0000256" key="6">
    <source>
        <dbReference type="ARBA" id="ARBA00022840"/>
    </source>
</evidence>
<evidence type="ECO:0000256" key="2">
    <source>
        <dbReference type="ARBA" id="ARBA00022555"/>
    </source>
</evidence>
<evidence type="ECO:0000256" key="1">
    <source>
        <dbReference type="ARBA" id="ARBA00022490"/>
    </source>
</evidence>
<keyword evidence="6" id="KW-0067">ATP-binding</keyword>
<evidence type="ECO:0000256" key="5">
    <source>
        <dbReference type="ARBA" id="ARBA00022741"/>
    </source>
</evidence>
<reference evidence="13" key="1">
    <citation type="submission" date="2020-05" db="EMBL/GenBank/DDBJ databases">
        <authorList>
            <person name="Chiriac C."/>
            <person name="Salcher M."/>
            <person name="Ghai R."/>
            <person name="Kavagutti S V."/>
        </authorList>
    </citation>
    <scope>NUCLEOTIDE SEQUENCE</scope>
</reference>
<sequence length="362" mass="39150">MSAKLKVIAAMSGGVDSAVAAARAVDAGYEVIGVHLALSSNPQKYRSGARGCCTVEDSHDARRAADVIGIPFYIWDMAEEFHAGVVENFLSEYQAGRTPNPCLRCNEKIKFEAVLERAKALGFDGVVTGHYAITKEIDGVKTLNRAVDPGKDQSYVLAVLTQDQIKGAIFPLGDTIKDEVRKEAQRRGLFVANKPDSHDICFVPSGDNAGWLRERLGSEVGPIVDEAGKKLGEHNGAYTYTIGQRRGLNLTVPTPKGEPRYVLKIEPKTNTVVVGTHEALAVNKIIGKPPIWCGLVPEMNKTYKGFAQVRAHGEPLPTEYKFDGTHLIADLDQPVFGLATGQALVIYDGDRVVGSATISETF</sequence>
<dbReference type="GO" id="GO:0000049">
    <property type="term" value="F:tRNA binding"/>
    <property type="evidence" value="ECO:0007669"/>
    <property type="project" value="UniProtKB-KW"/>
</dbReference>
<dbReference type="AlphaFoldDB" id="A0A6J6L4I6"/>
<dbReference type="NCBIfam" id="NF001138">
    <property type="entry name" value="PRK00143.1"/>
    <property type="match status" value="1"/>
</dbReference>
<gene>
    <name evidence="12" type="ORF">UFOPK1854_00547</name>
    <name evidence="13" type="ORF">UFOPK2252_00599</name>
    <name evidence="14" type="ORF">UFOPK2592_00772</name>
    <name evidence="11" type="ORF">UFOPK4171_00888</name>
</gene>
<dbReference type="PANTHER" id="PTHR11933:SF5">
    <property type="entry name" value="MITOCHONDRIAL TRNA-SPECIFIC 2-THIOURIDYLASE 1"/>
    <property type="match status" value="1"/>
</dbReference>
<dbReference type="GO" id="GO:0016783">
    <property type="term" value="F:sulfurtransferase activity"/>
    <property type="evidence" value="ECO:0007669"/>
    <property type="project" value="InterPro"/>
</dbReference>
<proteinExistence type="inferred from homology"/>
<organism evidence="13">
    <name type="scientific">freshwater metagenome</name>
    <dbReference type="NCBI Taxonomy" id="449393"/>
    <lineage>
        <taxon>unclassified sequences</taxon>
        <taxon>metagenomes</taxon>
        <taxon>ecological metagenomes</taxon>
    </lineage>
</organism>
<evidence type="ECO:0000313" key="14">
    <source>
        <dbReference type="EMBL" id="CAB4701658.1"/>
    </source>
</evidence>
<dbReference type="EMBL" id="CAEZWN010000045">
    <property type="protein sequence ID" value="CAB4655319.1"/>
    <property type="molecule type" value="Genomic_DNA"/>
</dbReference>
<dbReference type="FunFam" id="3.40.50.620:FF:000057">
    <property type="entry name" value="tRNA-specific 2-thiouridylase MnmA"/>
    <property type="match status" value="1"/>
</dbReference>
<evidence type="ECO:0000313" key="11">
    <source>
        <dbReference type="EMBL" id="CAB4342597.1"/>
    </source>
</evidence>
<dbReference type="SUPFAM" id="SSF52402">
    <property type="entry name" value="Adenine nucleotide alpha hydrolases-like"/>
    <property type="match status" value="1"/>
</dbReference>
<dbReference type="EMBL" id="CAEZXU010000066">
    <property type="protein sequence ID" value="CAB4701658.1"/>
    <property type="molecule type" value="Genomic_DNA"/>
</dbReference>
<evidence type="ECO:0000256" key="3">
    <source>
        <dbReference type="ARBA" id="ARBA00022679"/>
    </source>
</evidence>
<keyword evidence="4" id="KW-0819">tRNA processing</keyword>
<evidence type="ECO:0000259" key="9">
    <source>
        <dbReference type="Pfam" id="PF20258"/>
    </source>
</evidence>
<keyword evidence="2" id="KW-0820">tRNA-binding</keyword>
<dbReference type="InterPro" id="IPR014729">
    <property type="entry name" value="Rossmann-like_a/b/a_fold"/>
</dbReference>
<dbReference type="NCBIfam" id="TIGR00420">
    <property type="entry name" value="trmU"/>
    <property type="match status" value="1"/>
</dbReference>
<dbReference type="InterPro" id="IPR046884">
    <property type="entry name" value="MnmA-like_central"/>
</dbReference>
<dbReference type="HAMAP" id="MF_00144">
    <property type="entry name" value="tRNA_thiouridyl_MnmA"/>
    <property type="match status" value="1"/>
</dbReference>
<dbReference type="CDD" id="cd01998">
    <property type="entry name" value="MnmA_TRMU-like"/>
    <property type="match status" value="1"/>
</dbReference>
<dbReference type="GO" id="GO:0002143">
    <property type="term" value="P:tRNA wobble position uridine thiolation"/>
    <property type="evidence" value="ECO:0007669"/>
    <property type="project" value="TreeGrafter"/>
</dbReference>
<evidence type="ECO:0000256" key="8">
    <source>
        <dbReference type="ARBA" id="ARBA00023157"/>
    </source>
</evidence>
<accession>A0A6J6L4I6</accession>
<keyword evidence="8" id="KW-1015">Disulfide bond</keyword>
<dbReference type="Pfam" id="PF20258">
    <property type="entry name" value="tRNA_Me_trans_C"/>
    <property type="match status" value="1"/>
</dbReference>
<keyword evidence="3" id="KW-0808">Transferase</keyword>
<dbReference type="InterPro" id="IPR046885">
    <property type="entry name" value="MnmA-like_C"/>
</dbReference>
<evidence type="ECO:0000256" key="7">
    <source>
        <dbReference type="ARBA" id="ARBA00022884"/>
    </source>
</evidence>
<dbReference type="Pfam" id="PF20259">
    <property type="entry name" value="tRNA_Me_trans_M"/>
    <property type="match status" value="1"/>
</dbReference>
<dbReference type="Gene3D" id="3.40.50.620">
    <property type="entry name" value="HUPs"/>
    <property type="match status" value="1"/>
</dbReference>
<dbReference type="Gene3D" id="2.30.30.280">
    <property type="entry name" value="Adenine nucleotide alpha hydrolases-like domains"/>
    <property type="match status" value="1"/>
</dbReference>
<evidence type="ECO:0000313" key="12">
    <source>
        <dbReference type="EMBL" id="CAB4610453.1"/>
    </source>
</evidence>
<feature type="domain" description="tRNA-specific 2-thiouridylase MnmA-like C-terminal" evidence="9">
    <location>
        <begin position="283"/>
        <end position="358"/>
    </location>
</feature>
<dbReference type="GO" id="GO:0005524">
    <property type="term" value="F:ATP binding"/>
    <property type="evidence" value="ECO:0007669"/>
    <property type="project" value="UniProtKB-KW"/>
</dbReference>